<sequence length="187" mass="22002">MTLSKYLKESVSGRTWEEAKQLYELQDQGLNDEEICRQANISERDLQRSRGAMALAEQYQDSEYGDQFSDNHYIIFHDLLRFNTFKEIREWLGWSDEKLKALDEKNTAIFFSLLSRLPDLSEEGEYIEPAIKTQDDLIYFILIIKSAMAMDFCWKRMILNMPPILLPKVNKHTKNSAISLYMKLTDI</sequence>
<proteinExistence type="predicted"/>
<dbReference type="Proteomes" id="UP000510621">
    <property type="component" value="Chromosome"/>
</dbReference>
<evidence type="ECO:0000313" key="1">
    <source>
        <dbReference type="EMBL" id="QLQ31998.1"/>
    </source>
</evidence>
<name>A0A7L6ASF3_9GAMM</name>
<protein>
    <submittedName>
        <fullName evidence="1">Uncharacterized protein</fullName>
    </submittedName>
</protein>
<dbReference type="KEGG" id="this:HZT40_10815"/>
<accession>A0A7L6ASF3</accession>
<dbReference type="EMBL" id="CP059265">
    <property type="protein sequence ID" value="QLQ31998.1"/>
    <property type="molecule type" value="Genomic_DNA"/>
</dbReference>
<gene>
    <name evidence="1" type="ORF">HZT40_10815</name>
</gene>
<keyword evidence="2" id="KW-1185">Reference proteome</keyword>
<dbReference type="AlphaFoldDB" id="A0A7L6ASF3"/>
<organism evidence="1 2">
    <name type="scientific">Candidatus Thiothrix singaporensis</name>
    <dbReference type="NCBI Taxonomy" id="2799669"/>
    <lineage>
        <taxon>Bacteria</taxon>
        <taxon>Pseudomonadati</taxon>
        <taxon>Pseudomonadota</taxon>
        <taxon>Gammaproteobacteria</taxon>
        <taxon>Thiotrichales</taxon>
        <taxon>Thiotrichaceae</taxon>
        <taxon>Thiothrix</taxon>
    </lineage>
</organism>
<reference evidence="1" key="1">
    <citation type="submission" date="2020-06" db="EMBL/GenBank/DDBJ databases">
        <title>Analysis procedures for assessing recovery of high quality, complete, closed genomes from Nanopore long read metagenome sequencing.</title>
        <authorList>
            <person name="Bessarab I."/>
            <person name="Arumugam K."/>
            <person name="Haryono M."/>
            <person name="Liu X."/>
            <person name="Roy S."/>
            <person name="Zuniga-Montanez R.E."/>
            <person name="Qiu G."/>
            <person name="Drautz-Moses D.I."/>
            <person name="Law Y.Y."/>
            <person name="Wuertz S."/>
            <person name="Lauro F.M."/>
            <person name="Huson D.H."/>
            <person name="Williams R.B."/>
        </authorList>
    </citation>
    <scope>NUCLEOTIDE SEQUENCE [LARGE SCALE GENOMIC DNA]</scope>
    <source>
        <strain evidence="1">SSD2</strain>
    </source>
</reference>
<evidence type="ECO:0000313" key="2">
    <source>
        <dbReference type="Proteomes" id="UP000510621"/>
    </source>
</evidence>